<evidence type="ECO:0000313" key="2">
    <source>
        <dbReference type="EMBL" id="ANP53613.1"/>
    </source>
</evidence>
<comment type="similarity">
    <text evidence="1">Belongs to the cytochrome P450 family.</text>
</comment>
<dbReference type="PANTHER" id="PTHR46696:SF1">
    <property type="entry name" value="CYTOCHROME P450 YJIB-RELATED"/>
    <property type="match status" value="1"/>
</dbReference>
<dbReference type="Proteomes" id="UP000092659">
    <property type="component" value="Chromosome"/>
</dbReference>
<dbReference type="InterPro" id="IPR036396">
    <property type="entry name" value="Cyt_P450_sf"/>
</dbReference>
<dbReference type="InterPro" id="IPR017972">
    <property type="entry name" value="Cyt_P450_CS"/>
</dbReference>
<dbReference type="PANTHER" id="PTHR46696">
    <property type="entry name" value="P450, PUTATIVE (EUROFUNG)-RELATED"/>
    <property type="match status" value="1"/>
</dbReference>
<proteinExistence type="inferred from homology"/>
<dbReference type="EMBL" id="CP016279">
    <property type="protein sequence ID" value="ANP53613.1"/>
    <property type="molecule type" value="Genomic_DNA"/>
</dbReference>
<gene>
    <name evidence="2" type="ORF">AVL59_32360</name>
</gene>
<dbReference type="GO" id="GO:0016705">
    <property type="term" value="F:oxidoreductase activity, acting on paired donors, with incorporation or reduction of molecular oxygen"/>
    <property type="evidence" value="ECO:0007669"/>
    <property type="project" value="InterPro"/>
</dbReference>
<dbReference type="STRING" id="68214.AVL59_32360"/>
<protein>
    <submittedName>
        <fullName evidence="2">Cytochrome</fullName>
    </submittedName>
</protein>
<dbReference type="PROSITE" id="PS00086">
    <property type="entry name" value="CYTOCHROME_P450"/>
    <property type="match status" value="1"/>
</dbReference>
<dbReference type="SUPFAM" id="SSF48264">
    <property type="entry name" value="Cytochrome P450"/>
    <property type="match status" value="1"/>
</dbReference>
<dbReference type="GO" id="GO:0020037">
    <property type="term" value="F:heme binding"/>
    <property type="evidence" value="ECO:0007669"/>
    <property type="project" value="InterPro"/>
</dbReference>
<dbReference type="PRINTS" id="PR00359">
    <property type="entry name" value="BP450"/>
</dbReference>
<name>A0A1B1B472_9ACTN</name>
<dbReference type="AlphaFoldDB" id="A0A1B1B472"/>
<reference evidence="2 3" key="1">
    <citation type="submission" date="2016-06" db="EMBL/GenBank/DDBJ databases">
        <title>Complete genome sequence of Streptomyces griseochromogenes ATCC 14511, the Blasticidin S producer.</title>
        <authorList>
            <person name="Wu L."/>
        </authorList>
    </citation>
    <scope>NUCLEOTIDE SEQUENCE [LARGE SCALE GENOMIC DNA]</scope>
    <source>
        <strain evidence="2 3">ATCC 14511</strain>
    </source>
</reference>
<dbReference type="GO" id="GO:0005506">
    <property type="term" value="F:iron ion binding"/>
    <property type="evidence" value="ECO:0007669"/>
    <property type="project" value="InterPro"/>
</dbReference>
<accession>A0A1B1B472</accession>
<evidence type="ECO:0000256" key="1">
    <source>
        <dbReference type="ARBA" id="ARBA00010617"/>
    </source>
</evidence>
<dbReference type="KEGG" id="sgs:AVL59_32360"/>
<dbReference type="Gene3D" id="1.10.630.10">
    <property type="entry name" value="Cytochrome P450"/>
    <property type="match status" value="1"/>
</dbReference>
<sequence>MNTFPSSPLSGAPAHTQQYRFPMYAPEFAADPYAAYAQMRERYGSLAPVYLDPDVPATLVIGYHTAVRILHDPERFPADPRIWQQNVPTHCPVLPMLEWRPNALRNAGPAHERYRAANTAALGEARQHSLHSTVQQIAVPLINDICEVGHADLLAQYAHPLTFRALNAVLGCPPEVGQRVATGMSAVFEGVNAEAGNAMLAEALAELVDLKRSHPGMDITTGLLMHPARLNEFEMMHQLVTLYGAGIEPQQNLIANTLRLILSDDRYSGDVMRGSLSVRDALDELLFTDPPLANYCVSYPPSPVEIDNVVLPAHQPVVISMAACNNDPAAVSQQRAGNRSHLTWSAGPHACPAQPLAYLIAQVGIEQILDALPEMELAVPADQLTYRPGPFHRALTGLPVRFPPLPHLTLP</sequence>
<dbReference type="InterPro" id="IPR002397">
    <property type="entry name" value="Cyt_P450_B"/>
</dbReference>
<evidence type="ECO:0000313" key="3">
    <source>
        <dbReference type="Proteomes" id="UP000092659"/>
    </source>
</evidence>
<dbReference type="GO" id="GO:0004497">
    <property type="term" value="F:monooxygenase activity"/>
    <property type="evidence" value="ECO:0007669"/>
    <property type="project" value="InterPro"/>
</dbReference>
<organism evidence="2 3">
    <name type="scientific">Streptomyces griseochromogenes</name>
    <dbReference type="NCBI Taxonomy" id="68214"/>
    <lineage>
        <taxon>Bacteria</taxon>
        <taxon>Bacillati</taxon>
        <taxon>Actinomycetota</taxon>
        <taxon>Actinomycetes</taxon>
        <taxon>Kitasatosporales</taxon>
        <taxon>Streptomycetaceae</taxon>
        <taxon>Streptomyces</taxon>
    </lineage>
</organism>